<dbReference type="GO" id="GO:0005737">
    <property type="term" value="C:cytoplasm"/>
    <property type="evidence" value="ECO:0007669"/>
    <property type="project" value="UniProtKB-SubCell"/>
</dbReference>
<evidence type="ECO:0000256" key="3">
    <source>
        <dbReference type="ARBA" id="ARBA00022737"/>
    </source>
</evidence>
<reference evidence="6" key="1">
    <citation type="submission" date="2022-01" db="EMBL/GenBank/DDBJ databases">
        <title>Genome Sequence Resource for Two Populations of Ditylenchus destructor, the Migratory Endoparasitic Phytonematode.</title>
        <authorList>
            <person name="Zhang H."/>
            <person name="Lin R."/>
            <person name="Xie B."/>
        </authorList>
    </citation>
    <scope>NUCLEOTIDE SEQUENCE</scope>
    <source>
        <strain evidence="6">BazhouSP</strain>
    </source>
</reference>
<keyword evidence="4" id="KW-0802">TPR repeat</keyword>
<dbReference type="AlphaFoldDB" id="A0AAD4N2U8"/>
<evidence type="ECO:0000256" key="4">
    <source>
        <dbReference type="ARBA" id="ARBA00022803"/>
    </source>
</evidence>
<evidence type="ECO:0000259" key="5">
    <source>
        <dbReference type="Pfam" id="PF23322"/>
    </source>
</evidence>
<evidence type="ECO:0000313" key="6">
    <source>
        <dbReference type="EMBL" id="KAI1711896.1"/>
    </source>
</evidence>
<organism evidence="6 7">
    <name type="scientific">Ditylenchus destructor</name>
    <dbReference type="NCBI Taxonomy" id="166010"/>
    <lineage>
        <taxon>Eukaryota</taxon>
        <taxon>Metazoa</taxon>
        <taxon>Ecdysozoa</taxon>
        <taxon>Nematoda</taxon>
        <taxon>Chromadorea</taxon>
        <taxon>Rhabditida</taxon>
        <taxon>Tylenchina</taxon>
        <taxon>Tylenchomorpha</taxon>
        <taxon>Sphaerularioidea</taxon>
        <taxon>Anguinidae</taxon>
        <taxon>Anguininae</taxon>
        <taxon>Ditylenchus</taxon>
    </lineage>
</organism>
<feature type="domain" description="AIP/AIPL N-terminal FKBP-type PPIase" evidence="5">
    <location>
        <begin position="31"/>
        <end position="177"/>
    </location>
</feature>
<keyword evidence="2" id="KW-0963">Cytoplasm</keyword>
<evidence type="ECO:0000256" key="1">
    <source>
        <dbReference type="ARBA" id="ARBA00004496"/>
    </source>
</evidence>
<evidence type="ECO:0000313" key="7">
    <source>
        <dbReference type="Proteomes" id="UP001201812"/>
    </source>
</evidence>
<dbReference type="InterPro" id="IPR046357">
    <property type="entry name" value="PPIase_dom_sf"/>
</dbReference>
<evidence type="ECO:0000256" key="2">
    <source>
        <dbReference type="ARBA" id="ARBA00022490"/>
    </source>
</evidence>
<dbReference type="Gene3D" id="1.25.40.10">
    <property type="entry name" value="Tetratricopeptide repeat domain"/>
    <property type="match status" value="1"/>
</dbReference>
<comment type="caution">
    <text evidence="6">The sequence shown here is derived from an EMBL/GenBank/DDBJ whole genome shotgun (WGS) entry which is preliminary data.</text>
</comment>
<dbReference type="SUPFAM" id="SSF48452">
    <property type="entry name" value="TPR-like"/>
    <property type="match status" value="1"/>
</dbReference>
<accession>A0AAD4N2U8</accession>
<dbReference type="PANTHER" id="PTHR11242:SF0">
    <property type="entry name" value="TPR_REGION DOMAIN-CONTAINING PROTEIN"/>
    <property type="match status" value="1"/>
</dbReference>
<dbReference type="Proteomes" id="UP001201812">
    <property type="component" value="Unassembled WGS sequence"/>
</dbReference>
<dbReference type="InterPro" id="IPR056277">
    <property type="entry name" value="PPIase_AIP"/>
</dbReference>
<name>A0AAD4N2U8_9BILA</name>
<proteinExistence type="predicted"/>
<gene>
    <name evidence="6" type="ORF">DdX_09856</name>
</gene>
<keyword evidence="3" id="KW-0677">Repeat</keyword>
<dbReference type="Pfam" id="PF23322">
    <property type="entry name" value="PPIase_AIP"/>
    <property type="match status" value="1"/>
</dbReference>
<keyword evidence="6" id="KW-0675">Receptor</keyword>
<dbReference type="InterPro" id="IPR011990">
    <property type="entry name" value="TPR-like_helical_dom_sf"/>
</dbReference>
<protein>
    <submittedName>
        <fullName evidence="6">AH receptor-interacting protein</fullName>
    </submittedName>
</protein>
<keyword evidence="7" id="KW-1185">Reference proteome</keyword>
<comment type="subcellular location">
    <subcellularLocation>
        <location evidence="1">Cytoplasm</location>
    </subcellularLocation>
</comment>
<dbReference type="Gene3D" id="3.10.50.40">
    <property type="match status" value="1"/>
</dbReference>
<dbReference type="PANTHER" id="PTHR11242">
    <property type="entry name" value="ARYL HYDROCARBON RECEPTOR INTERACTING PROTEIN RELATED"/>
    <property type="match status" value="1"/>
</dbReference>
<sequence>MLSRPHIEPNKNWKTIKKILHPGLGPPQEFSTDTKAIFHYEVLMPLDDVPKEQFPLDKDQFKSIDSTKKVWPDGYGKALELVFGKKFQLPILETIVSTMLVDEISQFDIDKSELLSFPIMSKKLRDISRSEVDKNYDPKKDGHHHHCAASGPVRTGYPILDDLIEKPRALRIIIHLLQVLQPNEYQADNWQMSSEQKLANLEKLRKEGKDFFTQKNYELAAIKYKEALGAIDTLLLQEKPGDAEWVELDKKNIPFYLNLSQCFLSLGNYYEAAETASEVLKRDSLNEKALFRRAKARTATWDFKEAEADLKLLLTHYPNLSGLVEEQMNMITQRREEKEASDRVACKAMIGGLSQ</sequence>
<dbReference type="InterPro" id="IPR039663">
    <property type="entry name" value="AIP/AIPL1/TTC9"/>
</dbReference>
<dbReference type="EMBL" id="JAKKPZ010000020">
    <property type="protein sequence ID" value="KAI1711896.1"/>
    <property type="molecule type" value="Genomic_DNA"/>
</dbReference>
<dbReference type="GO" id="GO:0003755">
    <property type="term" value="F:peptidyl-prolyl cis-trans isomerase activity"/>
    <property type="evidence" value="ECO:0007669"/>
    <property type="project" value="InterPro"/>
</dbReference>